<organism evidence="1 2">
    <name type="scientific">Sporolactobacillus shoreicorticis</name>
    <dbReference type="NCBI Taxonomy" id="1923877"/>
    <lineage>
        <taxon>Bacteria</taxon>
        <taxon>Bacillati</taxon>
        <taxon>Bacillota</taxon>
        <taxon>Bacilli</taxon>
        <taxon>Bacillales</taxon>
        <taxon>Sporolactobacillaceae</taxon>
        <taxon>Sporolactobacillus</taxon>
    </lineage>
</organism>
<evidence type="ECO:0000313" key="1">
    <source>
        <dbReference type="EMBL" id="MFD2696049.1"/>
    </source>
</evidence>
<comment type="caution">
    <text evidence="1">The sequence shown here is derived from an EMBL/GenBank/DDBJ whole genome shotgun (WGS) entry which is preliminary data.</text>
</comment>
<sequence length="68" mass="7988">MKLSVDIDRDELEKLKAFAKLYRCTPAEILGNFCHDLLGTANRTNGSDERDLANRYFQRTYMSWKEDL</sequence>
<evidence type="ECO:0000313" key="2">
    <source>
        <dbReference type="Proteomes" id="UP001597399"/>
    </source>
</evidence>
<dbReference type="RefSeq" id="WP_253061770.1">
    <property type="nucleotide sequence ID" value="NZ_JAMXWM010000010.1"/>
</dbReference>
<name>A0ABW5S9Q7_9BACL</name>
<dbReference type="Proteomes" id="UP001597399">
    <property type="component" value="Unassembled WGS sequence"/>
</dbReference>
<proteinExistence type="predicted"/>
<reference evidence="2" key="1">
    <citation type="journal article" date="2019" name="Int. J. Syst. Evol. Microbiol.">
        <title>The Global Catalogue of Microorganisms (GCM) 10K type strain sequencing project: providing services to taxonomists for standard genome sequencing and annotation.</title>
        <authorList>
            <consortium name="The Broad Institute Genomics Platform"/>
            <consortium name="The Broad Institute Genome Sequencing Center for Infectious Disease"/>
            <person name="Wu L."/>
            <person name="Ma J."/>
        </authorList>
    </citation>
    <scope>NUCLEOTIDE SEQUENCE [LARGE SCALE GENOMIC DNA]</scope>
    <source>
        <strain evidence="2">TISTR 2466</strain>
    </source>
</reference>
<protein>
    <submittedName>
        <fullName evidence="1">Uncharacterized protein</fullName>
    </submittedName>
</protein>
<dbReference type="EMBL" id="JBHUMQ010000057">
    <property type="protein sequence ID" value="MFD2696049.1"/>
    <property type="molecule type" value="Genomic_DNA"/>
</dbReference>
<accession>A0ABW5S9Q7</accession>
<gene>
    <name evidence="1" type="ORF">ACFSUE_20805</name>
</gene>
<keyword evidence="2" id="KW-1185">Reference proteome</keyword>